<dbReference type="GO" id="GO:0009254">
    <property type="term" value="P:peptidoglycan turnover"/>
    <property type="evidence" value="ECO:0007669"/>
    <property type="project" value="TreeGrafter"/>
</dbReference>
<dbReference type="RefSeq" id="WP_085082341.1">
    <property type="nucleotide sequence ID" value="NZ_FXAK01000001.1"/>
</dbReference>
<evidence type="ECO:0000256" key="1">
    <source>
        <dbReference type="ARBA" id="ARBA00023239"/>
    </source>
</evidence>
<evidence type="ECO:0000259" key="3">
    <source>
        <dbReference type="PROSITE" id="PS51464"/>
    </source>
</evidence>
<dbReference type="STRING" id="286727.SAMN02982917_0722"/>
<dbReference type="AlphaFoldDB" id="A0A1X7DN04"/>
<sequence>MASGTEDAANRYGRLDVWPAAELMTALWEGQTRALAACVPALPMVAAAVEAAAGRLSGGGPSGGQGRLVYAGAGSSAMVAALDGLDLGPTFDWPAERLVLLIAGGLDLSRGLAGAAEDDEGAGRADAGRAGISAADVVVGLSASGASAYTVGVLRAAREAGALTMGIASSAGSPLLEAVEHPVLTATGAEVIAGSTRLGAGTAQKVVLNLFSTGVMTALGNVYDNLMINVRPENAKLRRRCTAMVARIAGVDETAAGAALERHGDVRRAVLGLAGLEAPDIDRLLTETGGNLRRAMEQAKLITRK</sequence>
<dbReference type="GO" id="GO:0046348">
    <property type="term" value="P:amino sugar catabolic process"/>
    <property type="evidence" value="ECO:0007669"/>
    <property type="project" value="InterPro"/>
</dbReference>
<dbReference type="PANTHER" id="PTHR10088:SF4">
    <property type="entry name" value="GLUCOKINASE REGULATORY PROTEIN"/>
    <property type="match status" value="1"/>
</dbReference>
<dbReference type="InterPro" id="IPR040190">
    <property type="entry name" value="MURQ/GCKR"/>
</dbReference>
<evidence type="ECO:0000313" key="4">
    <source>
        <dbReference type="EMBL" id="SMF18345.1"/>
    </source>
</evidence>
<dbReference type="PROSITE" id="PS51464">
    <property type="entry name" value="SIS"/>
    <property type="match status" value="1"/>
</dbReference>
<evidence type="ECO:0000313" key="5">
    <source>
        <dbReference type="Proteomes" id="UP000192936"/>
    </source>
</evidence>
<dbReference type="GO" id="GO:0016803">
    <property type="term" value="F:ether hydrolase activity"/>
    <property type="evidence" value="ECO:0007669"/>
    <property type="project" value="TreeGrafter"/>
</dbReference>
<dbReference type="SUPFAM" id="SSF53697">
    <property type="entry name" value="SIS domain"/>
    <property type="match status" value="1"/>
</dbReference>
<feature type="domain" description="SIS" evidence="3">
    <location>
        <begin position="52"/>
        <end position="221"/>
    </location>
</feature>
<dbReference type="Gene3D" id="1.10.8.1080">
    <property type="match status" value="1"/>
</dbReference>
<dbReference type="InterPro" id="IPR005488">
    <property type="entry name" value="Etherase_MurQ"/>
</dbReference>
<reference evidence="4 5" key="1">
    <citation type="submission" date="2017-04" db="EMBL/GenBank/DDBJ databases">
        <authorList>
            <person name="Afonso C.L."/>
            <person name="Miller P.J."/>
            <person name="Scott M.A."/>
            <person name="Spackman E."/>
            <person name="Goraichik I."/>
            <person name="Dimitrov K.M."/>
            <person name="Suarez D.L."/>
            <person name="Swayne D.E."/>
        </authorList>
    </citation>
    <scope>NUCLEOTIDE SEQUENCE [LARGE SCALE GENOMIC DNA]</scope>
    <source>
        <strain evidence="4 5">A2P</strain>
    </source>
</reference>
<keyword evidence="1" id="KW-0456">Lyase</keyword>
<dbReference type="Gene3D" id="3.40.50.10490">
    <property type="entry name" value="Glucose-6-phosphate isomerase like protein, domain 1"/>
    <property type="match status" value="1"/>
</dbReference>
<dbReference type="GO" id="GO:0097367">
    <property type="term" value="F:carbohydrate derivative binding"/>
    <property type="evidence" value="ECO:0007669"/>
    <property type="project" value="InterPro"/>
</dbReference>
<dbReference type="EMBL" id="FXAK01000001">
    <property type="protein sequence ID" value="SMF18345.1"/>
    <property type="molecule type" value="Genomic_DNA"/>
</dbReference>
<keyword evidence="2" id="KW-0119">Carbohydrate metabolism</keyword>
<proteinExistence type="predicted"/>
<accession>A0A1X7DN04</accession>
<name>A0A1X7DN04_9PROT</name>
<dbReference type="OrthoDB" id="9813395at2"/>
<gene>
    <name evidence="4" type="ORF">SAMN02982917_0722</name>
</gene>
<dbReference type="CDD" id="cd05007">
    <property type="entry name" value="SIS_Etherase"/>
    <property type="match status" value="1"/>
</dbReference>
<evidence type="ECO:0000256" key="2">
    <source>
        <dbReference type="ARBA" id="ARBA00023277"/>
    </source>
</evidence>
<dbReference type="InterPro" id="IPR001347">
    <property type="entry name" value="SIS_dom"/>
</dbReference>
<dbReference type="GO" id="GO:0016835">
    <property type="term" value="F:carbon-oxygen lyase activity"/>
    <property type="evidence" value="ECO:0007669"/>
    <property type="project" value="InterPro"/>
</dbReference>
<dbReference type="NCBIfam" id="NF003915">
    <property type="entry name" value="PRK05441.1"/>
    <property type="match status" value="1"/>
</dbReference>
<protein>
    <submittedName>
        <fullName evidence="4">N-acetylmuramic acid 6-phosphate etherase</fullName>
    </submittedName>
</protein>
<dbReference type="PANTHER" id="PTHR10088">
    <property type="entry name" value="GLUCOKINASE REGULATORY PROTEIN"/>
    <property type="match status" value="1"/>
</dbReference>
<dbReference type="Proteomes" id="UP000192936">
    <property type="component" value="Unassembled WGS sequence"/>
</dbReference>
<organism evidence="4 5">
    <name type="scientific">Azospirillum oryzae</name>
    <dbReference type="NCBI Taxonomy" id="286727"/>
    <lineage>
        <taxon>Bacteria</taxon>
        <taxon>Pseudomonadati</taxon>
        <taxon>Pseudomonadota</taxon>
        <taxon>Alphaproteobacteria</taxon>
        <taxon>Rhodospirillales</taxon>
        <taxon>Azospirillaceae</taxon>
        <taxon>Azospirillum</taxon>
    </lineage>
</organism>
<dbReference type="InterPro" id="IPR046348">
    <property type="entry name" value="SIS_dom_sf"/>
</dbReference>